<dbReference type="NCBIfam" id="TIGR01297">
    <property type="entry name" value="CDF"/>
    <property type="match status" value="1"/>
</dbReference>
<keyword evidence="3" id="KW-0813">Transport</keyword>
<evidence type="ECO:0000259" key="9">
    <source>
        <dbReference type="Pfam" id="PF16916"/>
    </source>
</evidence>
<accession>A0ABU7VUV2</accession>
<comment type="similarity">
    <text evidence="2">Belongs to the cation diffusion facilitator (CDF) transporter (TC 2.A.4) family.</text>
</comment>
<evidence type="ECO:0000256" key="2">
    <source>
        <dbReference type="ARBA" id="ARBA00008114"/>
    </source>
</evidence>
<dbReference type="InterPro" id="IPR002524">
    <property type="entry name" value="Cation_efflux"/>
</dbReference>
<comment type="subcellular location">
    <subcellularLocation>
        <location evidence="1">Membrane</location>
        <topology evidence="1">Multi-pass membrane protein</topology>
    </subcellularLocation>
</comment>
<gene>
    <name evidence="10" type="ORF">V3851_17040</name>
</gene>
<feature type="transmembrane region" description="Helical" evidence="7">
    <location>
        <begin position="82"/>
        <end position="104"/>
    </location>
</feature>
<evidence type="ECO:0000256" key="6">
    <source>
        <dbReference type="ARBA" id="ARBA00023136"/>
    </source>
</evidence>
<evidence type="ECO:0000256" key="7">
    <source>
        <dbReference type="SAM" id="Phobius"/>
    </source>
</evidence>
<dbReference type="PANTHER" id="PTHR43840:SF50">
    <property type="entry name" value="MANGANESE EFFLUX SYSTEM PROTEIN MNES"/>
    <property type="match status" value="1"/>
</dbReference>
<dbReference type="SUPFAM" id="SSF160240">
    <property type="entry name" value="Cation efflux protein cytoplasmic domain-like"/>
    <property type="match status" value="1"/>
</dbReference>
<sequence length="295" mass="31841">MDIYEDIRKGERGAWVSITAYLLLSAFKLISGYIFASSALLADGFNNLTDIVASVAVLVGLRISQKPPDSDHAYGHFRAETIAALIASFIMAMVGIQVIIAAVRGLIEGKHAEPDILSAVVALICAVAMAGVYWYNRNLAKQINNQALMAAAKDNLSDAMVSIGAAVGIIGAQFGLPWLDGAAAIAVGLLICKTAWDIFRDSTHNLTDGFDEKELTGLRSTIARIQGVEGIRDLKARVHGNHVLVDVVIEVDPELSVIEAHEISDRVEERMRKNRNVMHVHVHVEPKADEVGSPV</sequence>
<dbReference type="InterPro" id="IPR027469">
    <property type="entry name" value="Cation_efflux_TMD_sf"/>
</dbReference>
<keyword evidence="6 7" id="KW-0472">Membrane</keyword>
<evidence type="ECO:0000256" key="5">
    <source>
        <dbReference type="ARBA" id="ARBA00022989"/>
    </source>
</evidence>
<comment type="caution">
    <text evidence="10">The sequence shown here is derived from an EMBL/GenBank/DDBJ whole genome shotgun (WGS) entry which is preliminary data.</text>
</comment>
<proteinExistence type="inferred from homology"/>
<feature type="domain" description="Cation efflux protein cytoplasmic" evidence="9">
    <location>
        <begin position="211"/>
        <end position="286"/>
    </location>
</feature>
<evidence type="ECO:0000256" key="4">
    <source>
        <dbReference type="ARBA" id="ARBA00022692"/>
    </source>
</evidence>
<dbReference type="EMBL" id="JAZHPZ010000008">
    <property type="protein sequence ID" value="MEF2967535.1"/>
    <property type="molecule type" value="Genomic_DNA"/>
</dbReference>
<feature type="transmembrane region" description="Helical" evidence="7">
    <location>
        <begin position="116"/>
        <end position="135"/>
    </location>
</feature>
<name>A0ABU7VUV2_9BACL</name>
<evidence type="ECO:0000259" key="8">
    <source>
        <dbReference type="Pfam" id="PF01545"/>
    </source>
</evidence>
<evidence type="ECO:0000313" key="11">
    <source>
        <dbReference type="Proteomes" id="UP001306950"/>
    </source>
</evidence>
<evidence type="ECO:0000256" key="1">
    <source>
        <dbReference type="ARBA" id="ARBA00004141"/>
    </source>
</evidence>
<dbReference type="PANTHER" id="PTHR43840">
    <property type="entry name" value="MITOCHONDRIAL METAL TRANSPORTER 1-RELATED"/>
    <property type="match status" value="1"/>
</dbReference>
<dbReference type="Pfam" id="PF16916">
    <property type="entry name" value="ZT_dimer"/>
    <property type="match status" value="1"/>
</dbReference>
<reference evidence="10 11" key="1">
    <citation type="submission" date="2024-02" db="EMBL/GenBank/DDBJ databases">
        <title>A nitrogen-fixing paenibacillus bacterium.</title>
        <authorList>
            <person name="Zhang W.L."/>
            <person name="Chen S.F."/>
        </authorList>
    </citation>
    <scope>NUCLEOTIDE SEQUENCE [LARGE SCALE GENOMIC DNA]</scope>
    <source>
        <strain evidence="10 11">M1</strain>
    </source>
</reference>
<keyword evidence="5 7" id="KW-1133">Transmembrane helix</keyword>
<dbReference type="InterPro" id="IPR036837">
    <property type="entry name" value="Cation_efflux_CTD_sf"/>
</dbReference>
<organism evidence="10 11">
    <name type="scientific">Paenibacillus haidiansis</name>
    <dbReference type="NCBI Taxonomy" id="1574488"/>
    <lineage>
        <taxon>Bacteria</taxon>
        <taxon>Bacillati</taxon>
        <taxon>Bacillota</taxon>
        <taxon>Bacilli</taxon>
        <taxon>Bacillales</taxon>
        <taxon>Paenibacillaceae</taxon>
        <taxon>Paenibacillus</taxon>
    </lineage>
</organism>
<dbReference type="InterPro" id="IPR050291">
    <property type="entry name" value="CDF_Transporter"/>
</dbReference>
<feature type="transmembrane region" description="Helical" evidence="7">
    <location>
        <begin position="12"/>
        <end position="34"/>
    </location>
</feature>
<dbReference type="Pfam" id="PF01545">
    <property type="entry name" value="Cation_efflux"/>
    <property type="match status" value="1"/>
</dbReference>
<dbReference type="InterPro" id="IPR027470">
    <property type="entry name" value="Cation_efflux_CTD"/>
</dbReference>
<feature type="domain" description="Cation efflux protein transmembrane" evidence="8">
    <location>
        <begin position="15"/>
        <end position="206"/>
    </location>
</feature>
<keyword evidence="11" id="KW-1185">Reference proteome</keyword>
<dbReference type="SUPFAM" id="SSF161111">
    <property type="entry name" value="Cation efflux protein transmembrane domain-like"/>
    <property type="match status" value="1"/>
</dbReference>
<dbReference type="Proteomes" id="UP001306950">
    <property type="component" value="Unassembled WGS sequence"/>
</dbReference>
<protein>
    <submittedName>
        <fullName evidence="10">Cation diffusion facilitator family transporter</fullName>
    </submittedName>
</protein>
<evidence type="ECO:0000313" key="10">
    <source>
        <dbReference type="EMBL" id="MEF2967535.1"/>
    </source>
</evidence>
<keyword evidence="4 7" id="KW-0812">Transmembrane</keyword>
<dbReference type="Gene3D" id="1.20.1510.10">
    <property type="entry name" value="Cation efflux protein transmembrane domain"/>
    <property type="match status" value="1"/>
</dbReference>
<evidence type="ECO:0000256" key="3">
    <source>
        <dbReference type="ARBA" id="ARBA00022448"/>
    </source>
</evidence>
<dbReference type="RefSeq" id="WP_331847754.1">
    <property type="nucleotide sequence ID" value="NZ_JAZHPZ010000008.1"/>
</dbReference>
<dbReference type="InterPro" id="IPR058533">
    <property type="entry name" value="Cation_efflux_TM"/>
</dbReference>
<dbReference type="Gene3D" id="3.30.70.1350">
    <property type="entry name" value="Cation efflux protein, cytoplasmic domain"/>
    <property type="match status" value="1"/>
</dbReference>